<reference evidence="2 3" key="1">
    <citation type="submission" date="2020-02" db="EMBL/GenBank/DDBJ databases">
        <authorList>
            <person name="Ferguson B K."/>
        </authorList>
    </citation>
    <scope>NUCLEOTIDE SEQUENCE [LARGE SCALE GENOMIC DNA]</scope>
</reference>
<evidence type="ECO:0000313" key="2">
    <source>
        <dbReference type="EMBL" id="CAA9995711.1"/>
    </source>
</evidence>
<protein>
    <submittedName>
        <fullName evidence="2">Uncharacterized protein</fullName>
    </submittedName>
</protein>
<feature type="non-terminal residue" evidence="2">
    <location>
        <position position="60"/>
    </location>
</feature>
<evidence type="ECO:0000313" key="3">
    <source>
        <dbReference type="Proteomes" id="UP000479000"/>
    </source>
</evidence>
<dbReference type="EMBL" id="CADCXU010003959">
    <property type="protein sequence ID" value="CAA9995711.1"/>
    <property type="molecule type" value="Genomic_DNA"/>
</dbReference>
<organism evidence="2 3">
    <name type="scientific">Nesidiocoris tenuis</name>
    <dbReference type="NCBI Taxonomy" id="355587"/>
    <lineage>
        <taxon>Eukaryota</taxon>
        <taxon>Metazoa</taxon>
        <taxon>Ecdysozoa</taxon>
        <taxon>Arthropoda</taxon>
        <taxon>Hexapoda</taxon>
        <taxon>Insecta</taxon>
        <taxon>Pterygota</taxon>
        <taxon>Neoptera</taxon>
        <taxon>Paraneoptera</taxon>
        <taxon>Hemiptera</taxon>
        <taxon>Heteroptera</taxon>
        <taxon>Panheteroptera</taxon>
        <taxon>Cimicomorpha</taxon>
        <taxon>Miridae</taxon>
        <taxon>Dicyphina</taxon>
        <taxon>Nesidiocoris</taxon>
    </lineage>
</organism>
<keyword evidence="3" id="KW-1185">Reference proteome</keyword>
<gene>
    <name evidence="2" type="ORF">NTEN_LOCUS2493</name>
</gene>
<name>A0A6H5G0M6_9HEMI</name>
<dbReference type="AlphaFoldDB" id="A0A6H5G0M6"/>
<dbReference type="Proteomes" id="UP000479000">
    <property type="component" value="Unassembled WGS sequence"/>
</dbReference>
<feature type="region of interest" description="Disordered" evidence="1">
    <location>
        <begin position="1"/>
        <end position="60"/>
    </location>
</feature>
<evidence type="ECO:0000256" key="1">
    <source>
        <dbReference type="SAM" id="MobiDB-lite"/>
    </source>
</evidence>
<proteinExistence type="predicted"/>
<accession>A0A6H5G0M6</accession>
<sequence length="60" mass="6582">MLPRESGTEGPKSRQGSPSLVCLRCPRGPLDSKGPPRRVSDMCPADPPTLGPKIYFRYKP</sequence>